<protein>
    <recommendedName>
        <fullName evidence="6">SPX domain-containing protein</fullName>
    </recommendedName>
</protein>
<dbReference type="GO" id="GO:0006799">
    <property type="term" value="P:polyphosphate biosynthetic process"/>
    <property type="evidence" value="ECO:0007669"/>
    <property type="project" value="UniProtKB-ARBA"/>
</dbReference>
<evidence type="ECO:0000256" key="1">
    <source>
        <dbReference type="ARBA" id="ARBA00004128"/>
    </source>
</evidence>
<evidence type="ECO:0000259" key="6">
    <source>
        <dbReference type="PROSITE" id="PS51382"/>
    </source>
</evidence>
<name>A0AB34J0G9_PRYPA</name>
<evidence type="ECO:0000256" key="5">
    <source>
        <dbReference type="ARBA" id="ARBA00023136"/>
    </source>
</evidence>
<reference evidence="7 8" key="1">
    <citation type="journal article" date="2024" name="Science">
        <title>Giant polyketide synthase enzymes in the biosynthesis of giant marine polyether toxins.</title>
        <authorList>
            <person name="Fallon T.R."/>
            <person name="Shende V.V."/>
            <person name="Wierzbicki I.H."/>
            <person name="Pendleton A.L."/>
            <person name="Watervoot N.F."/>
            <person name="Auber R.P."/>
            <person name="Gonzalez D.J."/>
            <person name="Wisecaver J.H."/>
            <person name="Moore B.S."/>
        </authorList>
    </citation>
    <scope>NUCLEOTIDE SEQUENCE [LARGE SCALE GENOMIC DNA]</scope>
    <source>
        <strain evidence="7 8">12B1</strain>
    </source>
</reference>
<dbReference type="Pfam" id="PF03105">
    <property type="entry name" value="SPX"/>
    <property type="match status" value="1"/>
</dbReference>
<evidence type="ECO:0000256" key="4">
    <source>
        <dbReference type="ARBA" id="ARBA00022989"/>
    </source>
</evidence>
<evidence type="ECO:0000313" key="8">
    <source>
        <dbReference type="Proteomes" id="UP001515480"/>
    </source>
</evidence>
<dbReference type="CDD" id="cd14447">
    <property type="entry name" value="SPX"/>
    <property type="match status" value="1"/>
</dbReference>
<dbReference type="EMBL" id="JBGBPQ010000014">
    <property type="protein sequence ID" value="KAL1510917.1"/>
    <property type="molecule type" value="Genomic_DNA"/>
</dbReference>
<evidence type="ECO:0000313" key="7">
    <source>
        <dbReference type="EMBL" id="KAL1510917.1"/>
    </source>
</evidence>
<proteinExistence type="predicted"/>
<sequence length="574" mass="65728">MVKFGRQIEELQRPEWANGYMDYAALKATLKSMIKSGHCQVFDENSVYAPISVATSEETLTPTGPHEIDFMTQVDREIEKVNKFASQLHEQLDQKVKEVKAMHNEWTAGGCDPSKVMALREEVEACSSLVQGCEDYINLNYIAFSKILKKHDKVSTCPFRMPYLMRIQNQTFVHHRMVDIIKSISDMHASLHGDAVKSGAQAFDPNQKGGTSFVRRTIKYWVKTKDVLKVKMFLLKHLPIYKFTDGLTDGDLVSSVYFDNAKRELYEGRLKKYDGAVALRIRWYGKEDAINEVYVERKTHREDWYGDGEASAKERFPLLAADVVPFLQGKFTPDQYKQYLEASKFKGDVQYAVNLATEVQNLVRKAKLRPSLRTHYMRTAFQRTGDATVRCSLDTELCMALEPCGTNEWKRSKPLTSRDQVTQFPHAVLEVKLQLVSGTQQPEWVSELIASGYLKEMPKFSKFVHGTAYLNRADILELPYWWAPEWVSQWADIALSRPLPVRILDHEHLVDDNHDEAPNWGRLEGDMVVSVGSRLQELFRRIVSCDWNARDTVVVTPRAGITAMSPAMRVLRAN</sequence>
<feature type="domain" description="SPX" evidence="6">
    <location>
        <begin position="2"/>
        <end position="165"/>
    </location>
</feature>
<dbReference type="InterPro" id="IPR018966">
    <property type="entry name" value="VTC_domain"/>
</dbReference>
<keyword evidence="5" id="KW-0472">Membrane</keyword>
<keyword evidence="8" id="KW-1185">Reference proteome</keyword>
<evidence type="ECO:0000256" key="3">
    <source>
        <dbReference type="ARBA" id="ARBA00022692"/>
    </source>
</evidence>
<dbReference type="Pfam" id="PF09359">
    <property type="entry name" value="VTC"/>
    <property type="match status" value="1"/>
</dbReference>
<keyword evidence="4" id="KW-1133">Transmembrane helix</keyword>
<dbReference type="Proteomes" id="UP001515480">
    <property type="component" value="Unassembled WGS sequence"/>
</dbReference>
<evidence type="ECO:0000256" key="2">
    <source>
        <dbReference type="ARBA" id="ARBA00022554"/>
    </source>
</evidence>
<dbReference type="InterPro" id="IPR004331">
    <property type="entry name" value="SPX_dom"/>
</dbReference>
<organism evidence="7 8">
    <name type="scientific">Prymnesium parvum</name>
    <name type="common">Toxic golden alga</name>
    <dbReference type="NCBI Taxonomy" id="97485"/>
    <lineage>
        <taxon>Eukaryota</taxon>
        <taxon>Haptista</taxon>
        <taxon>Haptophyta</taxon>
        <taxon>Prymnesiophyceae</taxon>
        <taxon>Prymnesiales</taxon>
        <taxon>Prymnesiaceae</taxon>
        <taxon>Prymnesium</taxon>
    </lineage>
</organism>
<keyword evidence="3" id="KW-0812">Transmembrane</keyword>
<dbReference type="InterPro" id="IPR051572">
    <property type="entry name" value="VTC_Complex_Subunit"/>
</dbReference>
<comment type="caution">
    <text evidence="7">The sequence shown here is derived from an EMBL/GenBank/DDBJ whole genome shotgun (WGS) entry which is preliminary data.</text>
</comment>
<keyword evidence="2" id="KW-0926">Vacuole</keyword>
<dbReference type="PROSITE" id="PS51382">
    <property type="entry name" value="SPX"/>
    <property type="match status" value="1"/>
</dbReference>
<dbReference type="GO" id="GO:0005774">
    <property type="term" value="C:vacuolar membrane"/>
    <property type="evidence" value="ECO:0007669"/>
    <property type="project" value="UniProtKB-SubCell"/>
</dbReference>
<comment type="subcellular location">
    <subcellularLocation>
        <location evidence="1">Vacuole membrane</location>
        <topology evidence="1">Multi-pass membrane protein</topology>
    </subcellularLocation>
</comment>
<dbReference type="AlphaFoldDB" id="A0AB34J0G9"/>
<dbReference type="PANTHER" id="PTHR46140:SF1">
    <property type="entry name" value="VACUOLAR TRANSPORTER CHAPERONE COMPLEX SUBUNIT 4-RELATED"/>
    <property type="match status" value="1"/>
</dbReference>
<dbReference type="PANTHER" id="PTHR46140">
    <property type="entry name" value="VACUOLAR TRANSPORTER CHAPERONE 1-RELATED"/>
    <property type="match status" value="1"/>
</dbReference>
<accession>A0AB34J0G9</accession>
<dbReference type="InterPro" id="IPR042267">
    <property type="entry name" value="VTC_sf"/>
</dbReference>
<dbReference type="Gene3D" id="3.20.100.30">
    <property type="entry name" value="VTC, catalytic tunnel domain"/>
    <property type="match status" value="1"/>
</dbReference>
<gene>
    <name evidence="7" type="ORF">AB1Y20_005746</name>
</gene>